<dbReference type="PRINTS" id="PR01040">
    <property type="entry name" value="TRNASYNTHTYR"/>
</dbReference>
<dbReference type="InterPro" id="IPR024088">
    <property type="entry name" value="Tyr-tRNA-ligase_bac-type"/>
</dbReference>
<dbReference type="SUPFAM" id="SSF52374">
    <property type="entry name" value="Nucleotidylyl transferase"/>
    <property type="match status" value="1"/>
</dbReference>
<keyword evidence="5 10" id="KW-0694">RNA-binding</keyword>
<dbReference type="NCBIfam" id="TIGR00234">
    <property type="entry name" value="tyrS"/>
    <property type="match status" value="1"/>
</dbReference>
<dbReference type="GO" id="GO:0005524">
    <property type="term" value="F:ATP binding"/>
    <property type="evidence" value="ECO:0007669"/>
    <property type="project" value="UniProtKB-KW"/>
</dbReference>
<dbReference type="HAMAP" id="MF_02006">
    <property type="entry name" value="Tyr_tRNA_synth_type1"/>
    <property type="match status" value="1"/>
</dbReference>
<dbReference type="PANTHER" id="PTHR11766">
    <property type="entry name" value="TYROSYL-TRNA SYNTHETASE"/>
    <property type="match status" value="1"/>
</dbReference>
<feature type="domain" description="Tyrosine--tRNA ligase SYY-like C-terminal" evidence="12">
    <location>
        <begin position="405"/>
        <end position="467"/>
    </location>
</feature>
<dbReference type="InterPro" id="IPR002305">
    <property type="entry name" value="aa-tRNA-synth_Ic"/>
</dbReference>
<sequence>MRYSRLASRKLLCLVHQRHHHAVSLLEDLSQRGFIQDVTRRDALEGALHTKKQTIYAGVDPTAKSLHIGHLIPLLTLLHFHIHGHNVIPIIGGATGRVGDPSGRLVERQLADIQQVEYNVSNLTTSIQHFFKRALLYAGSRLQPDQSIPIDPPTVVNNLNWHGSFGLLDFLQKIGVHVRVNTMLNRESVSARLSAQQGLSFTEFTYQLLQAYDFYHLNKHYGCTIQVGGSDQWGNIVAGLELIGKLNAPTSRDESSWTAFGITTPLLTTSTGEKFGKSAGNAVWLDSTLTSVFDFYQYFLKVTDADVGKYLKLFTLLSTKEIDELVAAHEEQPERRLAQLRLAAEVTEMVHLGSYLPYICRLSVADAPVRIWCPTGNYANLKAEDIISAFENDPRLAKVAMQDLRETPISKLAAKHGLVSSNSASRALLASRGLYLNNQPIQDPQQRITDKDLLDKKIAILRAGKDKTLILAATDL</sequence>
<dbReference type="CDD" id="cd00805">
    <property type="entry name" value="TyrRS_core"/>
    <property type="match status" value="1"/>
</dbReference>
<keyword evidence="3 11" id="KW-0547">Nucleotide-binding</keyword>
<evidence type="ECO:0000256" key="7">
    <source>
        <dbReference type="ARBA" id="ARBA00023146"/>
    </source>
</evidence>
<evidence type="ECO:0000256" key="2">
    <source>
        <dbReference type="ARBA" id="ARBA00022598"/>
    </source>
</evidence>
<evidence type="ECO:0000256" key="5">
    <source>
        <dbReference type="ARBA" id="ARBA00022884"/>
    </source>
</evidence>
<evidence type="ECO:0000256" key="1">
    <source>
        <dbReference type="ARBA" id="ARBA00013160"/>
    </source>
</evidence>
<comment type="caution">
    <text evidence="13">The sequence shown here is derived from an EMBL/GenBank/DDBJ whole genome shotgun (WGS) entry which is preliminary data.</text>
</comment>
<dbReference type="EC" id="6.1.1.1" evidence="1 11"/>
<evidence type="ECO:0000256" key="3">
    <source>
        <dbReference type="ARBA" id="ARBA00022741"/>
    </source>
</evidence>
<keyword evidence="6 11" id="KW-0648">Protein biosynthesis</keyword>
<dbReference type="AlphaFoldDB" id="A0A9P5YME3"/>
<dbReference type="GO" id="GO:0003723">
    <property type="term" value="F:RNA binding"/>
    <property type="evidence" value="ECO:0007669"/>
    <property type="project" value="UniProtKB-KW"/>
</dbReference>
<accession>A0A9P5YME3</accession>
<dbReference type="InterPro" id="IPR036986">
    <property type="entry name" value="S4_RNA-bd_sf"/>
</dbReference>
<dbReference type="InterPro" id="IPR054608">
    <property type="entry name" value="SYY-like_C"/>
</dbReference>
<evidence type="ECO:0000256" key="9">
    <source>
        <dbReference type="ARBA" id="ARBA00048248"/>
    </source>
</evidence>
<dbReference type="InterPro" id="IPR024107">
    <property type="entry name" value="Tyr-tRNA-ligase_bac_1"/>
</dbReference>
<comment type="similarity">
    <text evidence="11">Belongs to the class-I aminoacyl-tRNA synthetase family.</text>
</comment>
<proteinExistence type="inferred from homology"/>
<evidence type="ECO:0000256" key="6">
    <source>
        <dbReference type="ARBA" id="ARBA00022917"/>
    </source>
</evidence>
<reference evidence="13" key="1">
    <citation type="submission" date="2020-11" db="EMBL/GenBank/DDBJ databases">
        <authorList>
            <consortium name="DOE Joint Genome Institute"/>
            <person name="Ahrendt S."/>
            <person name="Riley R."/>
            <person name="Andreopoulos W."/>
            <person name="Labutti K."/>
            <person name="Pangilinan J."/>
            <person name="Ruiz-Duenas F.J."/>
            <person name="Barrasa J.M."/>
            <person name="Sanchez-Garcia M."/>
            <person name="Camarero S."/>
            <person name="Miyauchi S."/>
            <person name="Serrano A."/>
            <person name="Linde D."/>
            <person name="Babiker R."/>
            <person name="Drula E."/>
            <person name="Ayuso-Fernandez I."/>
            <person name="Pacheco R."/>
            <person name="Padilla G."/>
            <person name="Ferreira P."/>
            <person name="Barriuso J."/>
            <person name="Kellner H."/>
            <person name="Castanera R."/>
            <person name="Alfaro M."/>
            <person name="Ramirez L."/>
            <person name="Pisabarro A.G."/>
            <person name="Kuo A."/>
            <person name="Tritt A."/>
            <person name="Lipzen A."/>
            <person name="He G."/>
            <person name="Yan M."/>
            <person name="Ng V."/>
            <person name="Cullen D."/>
            <person name="Martin F."/>
            <person name="Rosso M.-N."/>
            <person name="Henrissat B."/>
            <person name="Hibbett D."/>
            <person name="Martinez A.T."/>
            <person name="Grigoriev I.V."/>
        </authorList>
    </citation>
    <scope>NUCLEOTIDE SEQUENCE</scope>
    <source>
        <strain evidence="13">CIRM-BRFM 674</strain>
    </source>
</reference>
<keyword evidence="2 11" id="KW-0436">Ligase</keyword>
<evidence type="ECO:0000313" key="13">
    <source>
        <dbReference type="EMBL" id="KAF9471598.1"/>
    </source>
</evidence>
<evidence type="ECO:0000313" key="14">
    <source>
        <dbReference type="Proteomes" id="UP000807469"/>
    </source>
</evidence>
<dbReference type="PROSITE" id="PS00178">
    <property type="entry name" value="AA_TRNA_LIGASE_I"/>
    <property type="match status" value="1"/>
</dbReference>
<dbReference type="GO" id="GO:0005829">
    <property type="term" value="C:cytosol"/>
    <property type="evidence" value="ECO:0007669"/>
    <property type="project" value="TreeGrafter"/>
</dbReference>
<evidence type="ECO:0000256" key="11">
    <source>
        <dbReference type="RuleBase" id="RU361234"/>
    </source>
</evidence>
<evidence type="ECO:0000256" key="10">
    <source>
        <dbReference type="PROSITE-ProRule" id="PRU00182"/>
    </source>
</evidence>
<dbReference type="SUPFAM" id="SSF55174">
    <property type="entry name" value="Alpha-L RNA-binding motif"/>
    <property type="match status" value="1"/>
</dbReference>
<dbReference type="Proteomes" id="UP000807469">
    <property type="component" value="Unassembled WGS sequence"/>
</dbReference>
<evidence type="ECO:0000259" key="12">
    <source>
        <dbReference type="Pfam" id="PF22421"/>
    </source>
</evidence>
<organism evidence="13 14">
    <name type="scientific">Pholiota conissans</name>
    <dbReference type="NCBI Taxonomy" id="109636"/>
    <lineage>
        <taxon>Eukaryota</taxon>
        <taxon>Fungi</taxon>
        <taxon>Dikarya</taxon>
        <taxon>Basidiomycota</taxon>
        <taxon>Agaricomycotina</taxon>
        <taxon>Agaricomycetes</taxon>
        <taxon>Agaricomycetidae</taxon>
        <taxon>Agaricales</taxon>
        <taxon>Agaricineae</taxon>
        <taxon>Strophariaceae</taxon>
        <taxon>Pholiota</taxon>
    </lineage>
</organism>
<keyword evidence="14" id="KW-1185">Reference proteome</keyword>
<dbReference type="InterPro" id="IPR014729">
    <property type="entry name" value="Rossmann-like_a/b/a_fold"/>
</dbReference>
<comment type="catalytic activity">
    <reaction evidence="9 11">
        <text>tRNA(Tyr) + L-tyrosine + ATP = L-tyrosyl-tRNA(Tyr) + AMP + diphosphate + H(+)</text>
        <dbReference type="Rhea" id="RHEA:10220"/>
        <dbReference type="Rhea" id="RHEA-COMP:9706"/>
        <dbReference type="Rhea" id="RHEA-COMP:9707"/>
        <dbReference type="ChEBI" id="CHEBI:15378"/>
        <dbReference type="ChEBI" id="CHEBI:30616"/>
        <dbReference type="ChEBI" id="CHEBI:33019"/>
        <dbReference type="ChEBI" id="CHEBI:58315"/>
        <dbReference type="ChEBI" id="CHEBI:78442"/>
        <dbReference type="ChEBI" id="CHEBI:78536"/>
        <dbReference type="ChEBI" id="CHEBI:456215"/>
        <dbReference type="EC" id="6.1.1.1"/>
    </reaction>
</comment>
<evidence type="ECO:0000256" key="8">
    <source>
        <dbReference type="ARBA" id="ARBA00033323"/>
    </source>
</evidence>
<dbReference type="Pfam" id="PF00579">
    <property type="entry name" value="tRNA-synt_1b"/>
    <property type="match status" value="1"/>
</dbReference>
<evidence type="ECO:0000256" key="4">
    <source>
        <dbReference type="ARBA" id="ARBA00022840"/>
    </source>
</evidence>
<dbReference type="InterPro" id="IPR001412">
    <property type="entry name" value="aa-tRNA-synth_I_CS"/>
</dbReference>
<keyword evidence="4 11" id="KW-0067">ATP-binding</keyword>
<dbReference type="Gene3D" id="3.10.290.10">
    <property type="entry name" value="RNA-binding S4 domain"/>
    <property type="match status" value="1"/>
</dbReference>
<protein>
    <recommendedName>
        <fullName evidence="1 11">Tyrosine--tRNA ligase</fullName>
        <ecNumber evidence="1 11">6.1.1.1</ecNumber>
    </recommendedName>
    <alternativeName>
        <fullName evidence="8 11">Tyrosyl-tRNA synthetase</fullName>
    </alternativeName>
</protein>
<keyword evidence="7 11" id="KW-0030">Aminoacyl-tRNA synthetase</keyword>
<dbReference type="GO" id="GO:0004831">
    <property type="term" value="F:tyrosine-tRNA ligase activity"/>
    <property type="evidence" value="ECO:0007669"/>
    <property type="project" value="UniProtKB-EC"/>
</dbReference>
<dbReference type="FunFam" id="1.10.240.10:FF:000001">
    <property type="entry name" value="Tyrosine--tRNA ligase"/>
    <property type="match status" value="1"/>
</dbReference>
<dbReference type="OrthoDB" id="337870at2759"/>
<dbReference type="Gene3D" id="3.40.50.620">
    <property type="entry name" value="HUPs"/>
    <property type="match status" value="1"/>
</dbReference>
<gene>
    <name evidence="13" type="ORF">BDN70DRAFT_909333</name>
</gene>
<dbReference type="GO" id="GO:0006437">
    <property type="term" value="P:tyrosyl-tRNA aminoacylation"/>
    <property type="evidence" value="ECO:0007669"/>
    <property type="project" value="InterPro"/>
</dbReference>
<dbReference type="EMBL" id="MU155655">
    <property type="protein sequence ID" value="KAF9471598.1"/>
    <property type="molecule type" value="Genomic_DNA"/>
</dbReference>
<dbReference type="Pfam" id="PF22421">
    <property type="entry name" value="SYY_C-terminal"/>
    <property type="match status" value="1"/>
</dbReference>
<dbReference type="Gene3D" id="1.10.240.10">
    <property type="entry name" value="Tyrosyl-Transfer RNA Synthetase"/>
    <property type="match status" value="1"/>
</dbReference>
<dbReference type="InterPro" id="IPR002307">
    <property type="entry name" value="Tyr-tRNA-ligase"/>
</dbReference>
<dbReference type="PANTHER" id="PTHR11766:SF0">
    <property type="entry name" value="TYROSINE--TRNA LIGASE, MITOCHONDRIAL"/>
    <property type="match status" value="1"/>
</dbReference>
<name>A0A9P5YME3_9AGAR</name>
<dbReference type="PROSITE" id="PS50889">
    <property type="entry name" value="S4"/>
    <property type="match status" value="1"/>
</dbReference>
<dbReference type="GO" id="GO:0005739">
    <property type="term" value="C:mitochondrion"/>
    <property type="evidence" value="ECO:0007669"/>
    <property type="project" value="TreeGrafter"/>
</dbReference>